<dbReference type="Pfam" id="PF01532">
    <property type="entry name" value="Glyco_hydro_47"/>
    <property type="match status" value="2"/>
</dbReference>
<feature type="region of interest" description="Disordered" evidence="6">
    <location>
        <begin position="299"/>
        <end position="335"/>
    </location>
</feature>
<dbReference type="GO" id="GO:0005975">
    <property type="term" value="P:carbohydrate metabolic process"/>
    <property type="evidence" value="ECO:0007669"/>
    <property type="project" value="InterPro"/>
</dbReference>
<dbReference type="InterPro" id="IPR044674">
    <property type="entry name" value="EDEM1/2/3"/>
</dbReference>
<feature type="region of interest" description="Disordered" evidence="6">
    <location>
        <begin position="385"/>
        <end position="433"/>
    </location>
</feature>
<evidence type="ECO:0000256" key="4">
    <source>
        <dbReference type="ARBA" id="ARBA00023180"/>
    </source>
</evidence>
<keyword evidence="4" id="KW-0325">Glycoprotein</keyword>
<feature type="binding site" evidence="5">
    <location>
        <position position="264"/>
    </location>
    <ligand>
        <name>Ca(2+)</name>
        <dbReference type="ChEBI" id="CHEBI:29108"/>
    </ligand>
</feature>
<comment type="similarity">
    <text evidence="2">Belongs to the glycosyl hydrolase 47 family.</text>
</comment>
<dbReference type="GO" id="GO:0044322">
    <property type="term" value="C:endoplasmic reticulum quality control compartment"/>
    <property type="evidence" value="ECO:0007669"/>
    <property type="project" value="GOC"/>
</dbReference>
<dbReference type="PANTHER" id="PTHR45679:SF6">
    <property type="entry name" value="ER DEGRADATION-ENHANCING ALPHA-MANNOSIDASE-LIKE PROTEIN 2"/>
    <property type="match status" value="1"/>
</dbReference>
<dbReference type="AlphaFoldDB" id="A0AAW2UB96"/>
<dbReference type="GO" id="GO:1904380">
    <property type="term" value="P:endoplasmic reticulum mannose trimming"/>
    <property type="evidence" value="ECO:0007669"/>
    <property type="project" value="InterPro"/>
</dbReference>
<comment type="cofactor">
    <cofactor evidence="5">
        <name>Ca(2+)</name>
        <dbReference type="ChEBI" id="CHEBI:29108"/>
    </cofactor>
</comment>
<comment type="subcellular location">
    <subcellularLocation>
        <location evidence="1">Endoplasmic reticulum</location>
    </subcellularLocation>
</comment>
<keyword evidence="3" id="KW-0256">Endoplasmic reticulum</keyword>
<keyword evidence="5" id="KW-0479">Metal-binding</keyword>
<organism evidence="7">
    <name type="scientific">Sesamum radiatum</name>
    <name type="common">Black benniseed</name>
    <dbReference type="NCBI Taxonomy" id="300843"/>
    <lineage>
        <taxon>Eukaryota</taxon>
        <taxon>Viridiplantae</taxon>
        <taxon>Streptophyta</taxon>
        <taxon>Embryophyta</taxon>
        <taxon>Tracheophyta</taxon>
        <taxon>Spermatophyta</taxon>
        <taxon>Magnoliopsida</taxon>
        <taxon>eudicotyledons</taxon>
        <taxon>Gunneridae</taxon>
        <taxon>Pentapetalae</taxon>
        <taxon>asterids</taxon>
        <taxon>lamiids</taxon>
        <taxon>Lamiales</taxon>
        <taxon>Pedaliaceae</taxon>
        <taxon>Sesamum</taxon>
    </lineage>
</organism>
<evidence type="ECO:0000256" key="2">
    <source>
        <dbReference type="ARBA" id="ARBA00007658"/>
    </source>
</evidence>
<evidence type="ECO:0000256" key="6">
    <source>
        <dbReference type="SAM" id="MobiDB-lite"/>
    </source>
</evidence>
<accession>A0AAW2UB96</accession>
<reference evidence="7" key="1">
    <citation type="submission" date="2020-06" db="EMBL/GenBank/DDBJ databases">
        <authorList>
            <person name="Li T."/>
            <person name="Hu X."/>
            <person name="Zhang T."/>
            <person name="Song X."/>
            <person name="Zhang H."/>
            <person name="Dai N."/>
            <person name="Sheng W."/>
            <person name="Hou X."/>
            <person name="Wei L."/>
        </authorList>
    </citation>
    <scope>NUCLEOTIDE SEQUENCE</scope>
    <source>
        <strain evidence="7">G02</strain>
        <tissue evidence="7">Leaf</tissue>
    </source>
</reference>
<evidence type="ECO:0000256" key="5">
    <source>
        <dbReference type="PIRSR" id="PIRSR601382-2"/>
    </source>
</evidence>
<evidence type="ECO:0000313" key="7">
    <source>
        <dbReference type="EMBL" id="KAL0414418.1"/>
    </source>
</evidence>
<dbReference type="InterPro" id="IPR001382">
    <property type="entry name" value="Glyco_hydro_47"/>
</dbReference>
<dbReference type="Gene3D" id="1.50.10.10">
    <property type="match status" value="1"/>
</dbReference>
<dbReference type="InterPro" id="IPR036026">
    <property type="entry name" value="Seven-hairpin_glycosidases"/>
</dbReference>
<evidence type="ECO:0000256" key="3">
    <source>
        <dbReference type="ARBA" id="ARBA00022824"/>
    </source>
</evidence>
<feature type="compositionally biased region" description="Low complexity" evidence="6">
    <location>
        <begin position="385"/>
        <end position="394"/>
    </location>
</feature>
<gene>
    <name evidence="7" type="ORF">Sradi_1643500</name>
</gene>
<evidence type="ECO:0000256" key="1">
    <source>
        <dbReference type="ARBA" id="ARBA00004240"/>
    </source>
</evidence>
<feature type="compositionally biased region" description="Basic and acidic residues" evidence="6">
    <location>
        <begin position="424"/>
        <end position="433"/>
    </location>
</feature>
<reference evidence="7" key="2">
    <citation type="journal article" date="2024" name="Plant">
        <title>Genomic evolution and insights into agronomic trait innovations of Sesamum species.</title>
        <authorList>
            <person name="Miao H."/>
            <person name="Wang L."/>
            <person name="Qu L."/>
            <person name="Liu H."/>
            <person name="Sun Y."/>
            <person name="Le M."/>
            <person name="Wang Q."/>
            <person name="Wei S."/>
            <person name="Zheng Y."/>
            <person name="Lin W."/>
            <person name="Duan Y."/>
            <person name="Cao H."/>
            <person name="Xiong S."/>
            <person name="Wang X."/>
            <person name="Wei L."/>
            <person name="Li C."/>
            <person name="Ma Q."/>
            <person name="Ju M."/>
            <person name="Zhao R."/>
            <person name="Li G."/>
            <person name="Mu C."/>
            <person name="Tian Q."/>
            <person name="Mei H."/>
            <person name="Zhang T."/>
            <person name="Gao T."/>
            <person name="Zhang H."/>
        </authorList>
    </citation>
    <scope>NUCLEOTIDE SEQUENCE</scope>
    <source>
        <strain evidence="7">G02</strain>
    </source>
</reference>
<proteinExistence type="inferred from homology"/>
<dbReference type="InterPro" id="IPR012341">
    <property type="entry name" value="6hp_glycosidase-like_sf"/>
</dbReference>
<dbReference type="PANTHER" id="PTHR45679">
    <property type="entry name" value="ER DEGRADATION-ENHANCING ALPHA-MANNOSIDASE-LIKE PROTEIN 2"/>
    <property type="match status" value="1"/>
</dbReference>
<name>A0AAW2UB96_SESRA</name>
<feature type="compositionally biased region" description="Basic and acidic residues" evidence="6">
    <location>
        <begin position="400"/>
        <end position="410"/>
    </location>
</feature>
<dbReference type="EMBL" id="JACGWJ010000006">
    <property type="protein sequence ID" value="KAL0414418.1"/>
    <property type="molecule type" value="Genomic_DNA"/>
</dbReference>
<dbReference type="GO" id="GO:0004571">
    <property type="term" value="F:mannosyl-oligosaccharide 1,2-alpha-mannosidase activity"/>
    <property type="evidence" value="ECO:0007669"/>
    <property type="project" value="InterPro"/>
</dbReference>
<feature type="compositionally biased region" description="Polar residues" evidence="6">
    <location>
        <begin position="309"/>
        <end position="335"/>
    </location>
</feature>
<dbReference type="SUPFAM" id="SSF48225">
    <property type="entry name" value="Seven-hairpin glycosidases"/>
    <property type="match status" value="1"/>
</dbReference>
<dbReference type="GO" id="GO:0016020">
    <property type="term" value="C:membrane"/>
    <property type="evidence" value="ECO:0007669"/>
    <property type="project" value="InterPro"/>
</dbReference>
<sequence>MGSSKFISSRSEITSTAGGGTLTLEFGVLSRLTNDPIFEQVTKNAVRGLWARRSRINLVGAHIDVFTGEWTQKDAGIGTSIDSFYEYLLKAYYLDEEYLFIFQEAYRAMLFYSDPCLQAFWPGLQVLAGDIEPAIRTHAAFFSVWKRYGFTPEGFNLATFNVQQGQKSYPLRPELIESTYWLYKATRNPRFLDAGRDMLASLQYGARCTCGYCHITDVEFHQQEDHMESFFLAETVKYLWLLFDLAAGPDNLVENGPYKYTFSTEGHLLPATPQISLVSEHCSYLGAYCRSSNLRQETYSSDSVRDATDTNNSESFTDTDSTNSLLGSSFRKSSPSGLIKGFCPGLSHGQRYGISYVASEGSLEDESSSTTQVAVVQDSPVLLISNYSSDSPPSDVDEDPDHHKEPKEDDGVPLLEIEAPRIVNETHGDVIEG</sequence>
<keyword evidence="5" id="KW-0106">Calcium</keyword>
<protein>
    <submittedName>
        <fullName evidence="7">Alpha-mannosidase I MNS4</fullName>
    </submittedName>
</protein>
<comment type="caution">
    <text evidence="7">The sequence shown here is derived from an EMBL/GenBank/DDBJ whole genome shotgun (WGS) entry which is preliminary data.</text>
</comment>
<dbReference type="GO" id="GO:0005509">
    <property type="term" value="F:calcium ion binding"/>
    <property type="evidence" value="ECO:0007669"/>
    <property type="project" value="InterPro"/>
</dbReference>